<reference evidence="1" key="2">
    <citation type="submission" date="2021-04" db="EMBL/GenBank/DDBJ databases">
        <authorList>
            <person name="Dong X."/>
        </authorList>
    </citation>
    <scope>NUCLEOTIDE SEQUENCE</scope>
    <source>
        <strain evidence="1">ZWT</strain>
    </source>
</reference>
<sequence length="155" mass="16947">MAFEISQCTNGITSTLELCGDCIVEPQICLLPPAFVDNVHVSLSASAGLNSATIEFQGGGVLCISGKIEKYLTYTGVDQNNSHTLVNSTFQIPYQCCFHDCEIGTQTVEIAAVEPVHGCYRLFGRLSRTGVTTDLAYCLKEKDIVRVRVRLPRQI</sequence>
<dbReference type="Proteomes" id="UP001056429">
    <property type="component" value="Unassembled WGS sequence"/>
</dbReference>
<proteinExistence type="predicted"/>
<reference evidence="1" key="1">
    <citation type="journal article" date="2021" name="mSystems">
        <title>Bacteria and Archaea Synergistically Convert Glycine Betaine to Biogenic Methane in the Formosa Cold Seep of the South China Sea.</title>
        <authorList>
            <person name="Li L."/>
            <person name="Zhang W."/>
            <person name="Zhang S."/>
            <person name="Song L."/>
            <person name="Sun Q."/>
            <person name="Zhang H."/>
            <person name="Xiang H."/>
            <person name="Dong X."/>
        </authorList>
    </citation>
    <scope>NUCLEOTIDE SEQUENCE</scope>
    <source>
        <strain evidence="1">ZWT</strain>
    </source>
</reference>
<protein>
    <submittedName>
        <fullName evidence="1">Uncharacterized protein</fullName>
    </submittedName>
</protein>
<accession>A0A9J6NXZ4</accession>
<dbReference type="EMBL" id="JAGSOJ010000001">
    <property type="protein sequence ID" value="MCM1989322.1"/>
    <property type="molecule type" value="Genomic_DNA"/>
</dbReference>
<keyword evidence="2" id="KW-1185">Reference proteome</keyword>
<evidence type="ECO:0000313" key="1">
    <source>
        <dbReference type="EMBL" id="MCM1989322.1"/>
    </source>
</evidence>
<gene>
    <name evidence="1" type="ORF">KDK92_06185</name>
</gene>
<comment type="caution">
    <text evidence="1">The sequence shown here is derived from an EMBL/GenBank/DDBJ whole genome shotgun (WGS) entry which is preliminary data.</text>
</comment>
<evidence type="ECO:0000313" key="2">
    <source>
        <dbReference type="Proteomes" id="UP001056429"/>
    </source>
</evidence>
<name>A0A9J6NXZ4_9CLOT</name>
<dbReference type="RefSeq" id="WP_250858321.1">
    <property type="nucleotide sequence ID" value="NZ_JAGSOJ010000001.1"/>
</dbReference>
<dbReference type="AlphaFoldDB" id="A0A9J6NXZ4"/>
<organism evidence="1 2">
    <name type="scientific">Oceanirhabdus seepicola</name>
    <dbReference type="NCBI Taxonomy" id="2828781"/>
    <lineage>
        <taxon>Bacteria</taxon>
        <taxon>Bacillati</taxon>
        <taxon>Bacillota</taxon>
        <taxon>Clostridia</taxon>
        <taxon>Eubacteriales</taxon>
        <taxon>Clostridiaceae</taxon>
        <taxon>Oceanirhabdus</taxon>
    </lineage>
</organism>